<evidence type="ECO:0000313" key="1">
    <source>
        <dbReference type="EMBL" id="CEP16560.1"/>
    </source>
</evidence>
<organism evidence="1 2">
    <name type="scientific">Parasitella parasitica</name>
    <dbReference type="NCBI Taxonomy" id="35722"/>
    <lineage>
        <taxon>Eukaryota</taxon>
        <taxon>Fungi</taxon>
        <taxon>Fungi incertae sedis</taxon>
        <taxon>Mucoromycota</taxon>
        <taxon>Mucoromycotina</taxon>
        <taxon>Mucoromycetes</taxon>
        <taxon>Mucorales</taxon>
        <taxon>Mucorineae</taxon>
        <taxon>Mucoraceae</taxon>
        <taxon>Parasitella</taxon>
    </lineage>
</organism>
<accession>A0A0B7NLZ6</accession>
<name>A0A0B7NLZ6_9FUNG</name>
<evidence type="ECO:0000313" key="2">
    <source>
        <dbReference type="Proteomes" id="UP000054107"/>
    </source>
</evidence>
<reference evidence="1 2" key="1">
    <citation type="submission" date="2014-09" db="EMBL/GenBank/DDBJ databases">
        <authorList>
            <person name="Ellenberger Sabrina"/>
        </authorList>
    </citation>
    <scope>NUCLEOTIDE SEQUENCE [LARGE SCALE GENOMIC DNA]</scope>
    <source>
        <strain evidence="1 2">CBS 412.66</strain>
    </source>
</reference>
<keyword evidence="2" id="KW-1185">Reference proteome</keyword>
<dbReference type="Proteomes" id="UP000054107">
    <property type="component" value="Unassembled WGS sequence"/>
</dbReference>
<dbReference type="AlphaFoldDB" id="A0A0B7NLZ6"/>
<sequence>MLQLALEQDGNPLEIAEGSFVIPTVCTNGQALNLVFSTVPTSRPTTPRPHAKLAPNFRVSVSPRFIKNENVLEVLSQTHVLSTAGLSFKGKTGNKVIVDSNVTYEVVLDEVPAITMTLQANCTKYLESNTNASTEALVETRSASVVPVRVLEETVEPDTEEESDDDLDLV</sequence>
<gene>
    <name evidence="1" type="primary">PARPA_10832.1 scaffold 41979</name>
</gene>
<dbReference type="EMBL" id="LN733219">
    <property type="protein sequence ID" value="CEP16560.1"/>
    <property type="molecule type" value="Genomic_DNA"/>
</dbReference>
<protein>
    <submittedName>
        <fullName evidence="1">Uncharacterized protein</fullName>
    </submittedName>
</protein>
<proteinExistence type="predicted"/>